<comment type="subunit">
    <text evidence="9">The nucleosome is a histone octamer containing two molecules each of H2A, H2B, H3 and H4 assembled in one H3-H4 heterotetramer and two H2A-H2B heterodimers. The octamer wraps approximately 147 bp of DNA.</text>
</comment>
<protein>
    <recommendedName>
        <fullName evidence="9">Histone H2A</fullName>
    </recommendedName>
</protein>
<reference evidence="13" key="1">
    <citation type="submission" date="2017-02" db="UniProtKB">
        <authorList>
            <consortium name="WormBaseParasite"/>
        </authorList>
    </citation>
    <scope>IDENTIFICATION</scope>
</reference>
<dbReference type="InterPro" id="IPR043472">
    <property type="entry name" value="Macro_dom-like"/>
</dbReference>
<dbReference type="PRINTS" id="PR00620">
    <property type="entry name" value="HISTONEH2A"/>
</dbReference>
<evidence type="ECO:0000313" key="11">
    <source>
        <dbReference type="EMBL" id="VDL57507.1"/>
    </source>
</evidence>
<organism evidence="13">
    <name type="scientific">Hymenolepis diminuta</name>
    <name type="common">Rat tapeworm</name>
    <dbReference type="NCBI Taxonomy" id="6216"/>
    <lineage>
        <taxon>Eukaryota</taxon>
        <taxon>Metazoa</taxon>
        <taxon>Spiralia</taxon>
        <taxon>Lophotrochozoa</taxon>
        <taxon>Platyhelminthes</taxon>
        <taxon>Cestoda</taxon>
        <taxon>Eucestoda</taxon>
        <taxon>Cyclophyllidea</taxon>
        <taxon>Hymenolepididae</taxon>
        <taxon>Hymenolepis</taxon>
    </lineage>
</organism>
<dbReference type="InterPro" id="IPR002589">
    <property type="entry name" value="Macro_dom"/>
</dbReference>
<dbReference type="PANTHER" id="PTHR11106">
    <property type="entry name" value="GANGLIOSIDE INDUCED DIFFERENTIATION ASSOCIATED PROTEIN 2-RELATED"/>
    <property type="match status" value="1"/>
</dbReference>
<evidence type="ECO:0000256" key="2">
    <source>
        <dbReference type="ARBA" id="ARBA00004286"/>
    </source>
</evidence>
<name>A0A0R3SJS6_HYMDI</name>
<dbReference type="Pfam" id="PF00125">
    <property type="entry name" value="Histone"/>
    <property type="match status" value="1"/>
</dbReference>
<dbReference type="SMART" id="SM00506">
    <property type="entry name" value="A1pp"/>
    <property type="match status" value="1"/>
</dbReference>
<dbReference type="SUPFAM" id="SSF47113">
    <property type="entry name" value="Histone-fold"/>
    <property type="match status" value="1"/>
</dbReference>
<dbReference type="Gene3D" id="1.10.20.10">
    <property type="entry name" value="Histone, subunit A"/>
    <property type="match status" value="1"/>
</dbReference>
<dbReference type="Gene3D" id="3.40.220.10">
    <property type="entry name" value="Leucine Aminopeptidase, subunit E, domain 1"/>
    <property type="match status" value="1"/>
</dbReference>
<evidence type="ECO:0000256" key="5">
    <source>
        <dbReference type="ARBA" id="ARBA00022853"/>
    </source>
</evidence>
<dbReference type="AlphaFoldDB" id="A0A0R3SJS6"/>
<comment type="subcellular location">
    <subcellularLocation>
        <location evidence="2">Chromosome</location>
    </subcellularLocation>
    <subcellularLocation>
        <location evidence="1 9">Nucleus</location>
    </subcellularLocation>
</comment>
<dbReference type="Pfam" id="PF01661">
    <property type="entry name" value="Macro"/>
    <property type="match status" value="1"/>
</dbReference>
<evidence type="ECO:0000313" key="13">
    <source>
        <dbReference type="WBParaSite" id="HDID_0000519101-mRNA-1"/>
    </source>
</evidence>
<evidence type="ECO:0000256" key="3">
    <source>
        <dbReference type="ARBA" id="ARBA00010691"/>
    </source>
</evidence>
<dbReference type="CDD" id="cd00074">
    <property type="entry name" value="HFD_H2A"/>
    <property type="match status" value="1"/>
</dbReference>
<dbReference type="InterPro" id="IPR002119">
    <property type="entry name" value="Histone_H2A"/>
</dbReference>
<dbReference type="EMBL" id="UYSG01002460">
    <property type="protein sequence ID" value="VDL57507.1"/>
    <property type="molecule type" value="Genomic_DNA"/>
</dbReference>
<evidence type="ECO:0000256" key="7">
    <source>
        <dbReference type="ARBA" id="ARBA00023242"/>
    </source>
</evidence>
<keyword evidence="7 9" id="KW-0539">Nucleus</keyword>
<evidence type="ECO:0000313" key="12">
    <source>
        <dbReference type="Proteomes" id="UP000274504"/>
    </source>
</evidence>
<dbReference type="PROSITE" id="PS51154">
    <property type="entry name" value="MACRO"/>
    <property type="match status" value="1"/>
</dbReference>
<dbReference type="OrthoDB" id="9421954at2759"/>
<dbReference type="SMART" id="SM00414">
    <property type="entry name" value="H2A"/>
    <property type="match status" value="1"/>
</dbReference>
<dbReference type="InterPro" id="IPR032458">
    <property type="entry name" value="Histone_H2A_CS"/>
</dbReference>
<dbReference type="WBParaSite" id="HDID_0000519101-mRNA-1">
    <property type="protein sequence ID" value="HDID_0000519101-mRNA-1"/>
    <property type="gene ID" value="HDID_0000519101"/>
</dbReference>
<evidence type="ECO:0000256" key="1">
    <source>
        <dbReference type="ARBA" id="ARBA00004123"/>
    </source>
</evidence>
<evidence type="ECO:0000256" key="4">
    <source>
        <dbReference type="ARBA" id="ARBA00022454"/>
    </source>
</evidence>
<reference evidence="11 12" key="2">
    <citation type="submission" date="2018-11" db="EMBL/GenBank/DDBJ databases">
        <authorList>
            <consortium name="Pathogen Informatics"/>
        </authorList>
    </citation>
    <scope>NUCLEOTIDE SEQUENCE [LARGE SCALE GENOMIC DNA]</scope>
</reference>
<dbReference type="STRING" id="6216.A0A0R3SJS6"/>
<dbReference type="PANTHER" id="PTHR11106:SF111">
    <property type="entry name" value="MACRO DOMAIN-CONTAINING PROTEIN"/>
    <property type="match status" value="1"/>
</dbReference>
<dbReference type="PROSITE" id="PS00046">
    <property type="entry name" value="HISTONE_H2A"/>
    <property type="match status" value="1"/>
</dbReference>
<evidence type="ECO:0000256" key="9">
    <source>
        <dbReference type="RuleBase" id="RU003767"/>
    </source>
</evidence>
<dbReference type="GO" id="GO:0030527">
    <property type="term" value="F:structural constituent of chromatin"/>
    <property type="evidence" value="ECO:0007669"/>
    <property type="project" value="InterPro"/>
</dbReference>
<comment type="similarity">
    <text evidence="3 9">Belongs to the histone H2A family.</text>
</comment>
<proteinExistence type="inferred from homology"/>
<keyword evidence="6 9" id="KW-0238">DNA-binding</keyword>
<gene>
    <name evidence="11" type="ORF">HDID_LOCUS5189</name>
</gene>
<dbReference type="InterPro" id="IPR009072">
    <property type="entry name" value="Histone-fold"/>
</dbReference>
<evidence type="ECO:0000259" key="10">
    <source>
        <dbReference type="PROSITE" id="PS51154"/>
    </source>
</evidence>
<dbReference type="Proteomes" id="UP000274504">
    <property type="component" value="Unassembled WGS sequence"/>
</dbReference>
<dbReference type="GO" id="GO:0046982">
    <property type="term" value="F:protein heterodimerization activity"/>
    <property type="evidence" value="ECO:0007669"/>
    <property type="project" value="InterPro"/>
</dbReference>
<keyword evidence="4 9" id="KW-0158">Chromosome</keyword>
<dbReference type="InterPro" id="IPR007125">
    <property type="entry name" value="H2A/H2B/H3"/>
</dbReference>
<keyword evidence="5" id="KW-0156">Chromatin regulator</keyword>
<dbReference type="GO" id="GO:0000786">
    <property type="term" value="C:nucleosome"/>
    <property type="evidence" value="ECO:0007669"/>
    <property type="project" value="UniProtKB-KW"/>
</dbReference>
<dbReference type="GO" id="GO:0005634">
    <property type="term" value="C:nucleus"/>
    <property type="evidence" value="ECO:0007669"/>
    <property type="project" value="UniProtKB-SubCell"/>
</dbReference>
<dbReference type="GO" id="GO:0006325">
    <property type="term" value="P:chromatin organization"/>
    <property type="evidence" value="ECO:0007669"/>
    <property type="project" value="UniProtKB-KW"/>
</dbReference>
<feature type="domain" description="Macro" evidence="10">
    <location>
        <begin position="101"/>
        <end position="286"/>
    </location>
</feature>
<evidence type="ECO:0000256" key="6">
    <source>
        <dbReference type="ARBA" id="ARBA00023125"/>
    </source>
</evidence>
<accession>A0A0R3SJS6</accession>
<evidence type="ECO:0000256" key="8">
    <source>
        <dbReference type="ARBA" id="ARBA00023269"/>
    </source>
</evidence>
<dbReference type="GO" id="GO:0003677">
    <property type="term" value="F:DNA binding"/>
    <property type="evidence" value="ECO:0007669"/>
    <property type="project" value="UniProtKB-KW"/>
</dbReference>
<dbReference type="SUPFAM" id="SSF52949">
    <property type="entry name" value="Macro domain-like"/>
    <property type="match status" value="1"/>
</dbReference>
<sequence length="286" mass="31314">MGSQAGRVRNKKKVVLSKSKRCGLVFPVGRVLRLLKKSKVVRTPRISVSAAIYLTSVLEYLTSEIADLAGRVIKSCKLKTVTPRSIMLAVHQDDELFKKPKILHSIKMPLGQSLKIVQTDIVELSVDAVVNPTNSTLYMGGMVGTRLMQAGGPEFAKIMQDAQTEISHLQKNESFVTKGSGTKAKNVIHVNGPVWDANRSNECTSDLRETINKCLAAADKKGFTSIALPSVGSGKANFPKALAAEVIVQTIKTHLDKNKTSLNDVRFVLFDKTSIDAYIYELNRTT</sequence>
<keyword evidence="8 9" id="KW-0544">Nucleosome core</keyword>